<dbReference type="SUPFAM" id="SSF51101">
    <property type="entry name" value="Mannose-binding lectins"/>
    <property type="match status" value="1"/>
</dbReference>
<proteinExistence type="inferred from homology"/>
<keyword evidence="4" id="KW-1185">Reference proteome</keyword>
<keyword evidence="2" id="KW-0430">Lectin</keyword>
<dbReference type="GO" id="GO:0030246">
    <property type="term" value="F:carbohydrate binding"/>
    <property type="evidence" value="ECO:0007669"/>
    <property type="project" value="UniProtKB-KW"/>
</dbReference>
<dbReference type="OrthoDB" id="10411795at2759"/>
<dbReference type="AlphaFoldDB" id="A0A6J0NHX9"/>
<evidence type="ECO:0000256" key="1">
    <source>
        <dbReference type="ARBA" id="ARBA00006568"/>
    </source>
</evidence>
<dbReference type="SMART" id="SM00915">
    <property type="entry name" value="Jacalin"/>
    <property type="match status" value="1"/>
</dbReference>
<feature type="domain" description="Jacalin-type lectin" evidence="3">
    <location>
        <begin position="5"/>
        <end position="105"/>
    </location>
</feature>
<dbReference type="Gene3D" id="2.100.10.30">
    <property type="entry name" value="Jacalin-like lectin domain"/>
    <property type="match status" value="1"/>
</dbReference>
<protein>
    <submittedName>
        <fullName evidence="5">Jacalin-related lectin 22-like</fullName>
    </submittedName>
</protein>
<dbReference type="Pfam" id="PF01419">
    <property type="entry name" value="Jacalin"/>
    <property type="match status" value="1"/>
</dbReference>
<dbReference type="RefSeq" id="XP_018484139.1">
    <property type="nucleotide sequence ID" value="XM_018628637.2"/>
</dbReference>
<evidence type="ECO:0000313" key="5">
    <source>
        <dbReference type="RefSeq" id="XP_018484139.1"/>
    </source>
</evidence>
<gene>
    <name evidence="5" type="primary">LOC108854959</name>
</gene>
<evidence type="ECO:0000313" key="4">
    <source>
        <dbReference type="Proteomes" id="UP000504610"/>
    </source>
</evidence>
<dbReference type="InterPro" id="IPR001229">
    <property type="entry name" value="Jacalin-like_lectin_dom"/>
</dbReference>
<reference evidence="4" key="1">
    <citation type="journal article" date="2019" name="Database">
        <title>The radish genome database (RadishGD): an integrated information resource for radish genomics.</title>
        <authorList>
            <person name="Yu H.J."/>
            <person name="Baek S."/>
            <person name="Lee Y.J."/>
            <person name="Cho A."/>
            <person name="Mun J.H."/>
        </authorList>
    </citation>
    <scope>NUCLEOTIDE SEQUENCE [LARGE SCALE GENOMIC DNA]</scope>
    <source>
        <strain evidence="4">cv. WK10039</strain>
    </source>
</reference>
<dbReference type="InterPro" id="IPR036404">
    <property type="entry name" value="Jacalin-like_lectin_dom_sf"/>
</dbReference>
<accession>A0A6J0NHX9</accession>
<evidence type="ECO:0000256" key="2">
    <source>
        <dbReference type="ARBA" id="ARBA00022734"/>
    </source>
</evidence>
<evidence type="ECO:0000259" key="3">
    <source>
        <dbReference type="PROSITE" id="PS51752"/>
    </source>
</evidence>
<reference evidence="5" key="2">
    <citation type="submission" date="2025-08" db="UniProtKB">
        <authorList>
            <consortium name="RefSeq"/>
        </authorList>
    </citation>
    <scope>IDENTIFICATION</scope>
    <source>
        <tissue evidence="5">Leaf</tissue>
    </source>
</reference>
<organism evidence="4 5">
    <name type="scientific">Raphanus sativus</name>
    <name type="common">Radish</name>
    <name type="synonym">Raphanus raphanistrum var. sativus</name>
    <dbReference type="NCBI Taxonomy" id="3726"/>
    <lineage>
        <taxon>Eukaryota</taxon>
        <taxon>Viridiplantae</taxon>
        <taxon>Streptophyta</taxon>
        <taxon>Embryophyta</taxon>
        <taxon>Tracheophyta</taxon>
        <taxon>Spermatophyta</taxon>
        <taxon>Magnoliopsida</taxon>
        <taxon>eudicotyledons</taxon>
        <taxon>Gunneridae</taxon>
        <taxon>Pentapetalae</taxon>
        <taxon>rosids</taxon>
        <taxon>malvids</taxon>
        <taxon>Brassicales</taxon>
        <taxon>Brassicaceae</taxon>
        <taxon>Brassiceae</taxon>
        <taxon>Raphanus</taxon>
    </lineage>
</organism>
<sequence length="105" mass="12066">MARMYKKLAIFGCEGGREWDDDAQEGLRKVYVGQDLSRITYIEFEYVKEDGEVVTREYGTISQDPREVPNCIYPPFRLTTGPTTSLITQRPDPFLFLVHTDAQLA</sequence>
<dbReference type="PROSITE" id="PS51752">
    <property type="entry name" value="JACALIN_LECTIN"/>
    <property type="match status" value="1"/>
</dbReference>
<dbReference type="Proteomes" id="UP000504610">
    <property type="component" value="Chromosome 4"/>
</dbReference>
<comment type="similarity">
    <text evidence="1">Belongs to the jacalin lectin family.</text>
</comment>
<dbReference type="KEGG" id="rsz:108854959"/>
<name>A0A6J0NHX9_RAPSA</name>
<dbReference type="GeneID" id="108854959"/>